<feature type="region of interest" description="Disordered" evidence="1">
    <location>
        <begin position="247"/>
        <end position="270"/>
    </location>
</feature>
<organism evidence="2">
    <name type="scientific">Pycnococcus provasolii</name>
    <dbReference type="NCBI Taxonomy" id="41880"/>
    <lineage>
        <taxon>Eukaryota</taxon>
        <taxon>Viridiplantae</taxon>
        <taxon>Chlorophyta</taxon>
        <taxon>Pseudoscourfieldiophyceae</taxon>
        <taxon>Pseudoscourfieldiales</taxon>
        <taxon>Pycnococcaceae</taxon>
        <taxon>Pycnococcus</taxon>
    </lineage>
</organism>
<name>A0A6U0A3R6_9CHLO</name>
<evidence type="ECO:0000256" key="1">
    <source>
        <dbReference type="SAM" id="MobiDB-lite"/>
    </source>
</evidence>
<reference evidence="2" key="1">
    <citation type="submission" date="2021-01" db="EMBL/GenBank/DDBJ databases">
        <authorList>
            <person name="Corre E."/>
            <person name="Pelletier E."/>
            <person name="Niang G."/>
            <person name="Scheremetjew M."/>
            <person name="Finn R."/>
            <person name="Kale V."/>
            <person name="Holt S."/>
            <person name="Cochrane G."/>
            <person name="Meng A."/>
            <person name="Brown T."/>
            <person name="Cohen L."/>
        </authorList>
    </citation>
    <scope>NUCLEOTIDE SEQUENCE</scope>
    <source>
        <strain evidence="2">RCC733</strain>
    </source>
</reference>
<dbReference type="EMBL" id="HBGR01001109">
    <property type="protein sequence ID" value="CAD9367739.1"/>
    <property type="molecule type" value="Transcribed_RNA"/>
</dbReference>
<accession>A0A6U0A3R6</accession>
<evidence type="ECO:0000313" key="3">
    <source>
        <dbReference type="EMBL" id="CAD9367747.1"/>
    </source>
</evidence>
<dbReference type="AlphaFoldDB" id="A0A6U0A3R6"/>
<protein>
    <submittedName>
        <fullName evidence="2">Uncharacterized protein</fullName>
    </submittedName>
</protein>
<dbReference type="EMBL" id="HBGR01001113">
    <property type="protein sequence ID" value="CAD9367747.1"/>
    <property type="molecule type" value="Transcribed_RNA"/>
</dbReference>
<gene>
    <name evidence="2" type="ORF">PPRO1471_LOCUS736</name>
    <name evidence="3" type="ORF">PPRO1471_LOCUS740</name>
</gene>
<evidence type="ECO:0000313" key="2">
    <source>
        <dbReference type="EMBL" id="CAD9367739.1"/>
    </source>
</evidence>
<sequence length="270" mass="26663">MLSSYSYARACQKSTKSGMFLVVSVLAITLLQTSKSYCGVYAQEENGSVPPAGGDIIDAVNGNDQEVTLAMTMMAPGPEMDDTTLRSFFGGPGYGGYGPPRRPPYYGGGYGGYGPYMPYYGGYRPYYGRPMPYGGGGGGGGAAAAAAAAAAGGGGGGYGGPGYYPAQPAPYYPPPVVGGGGGGGGAGAAAGTATAGSSGRRTEISGIGINLFPWAPPPDPCVNLRGFYKYNCIVENTGSTATASGGGAGAGGGGGGGWQGPGGYPGRRRH</sequence>
<proteinExistence type="predicted"/>